<keyword evidence="1" id="KW-0472">Membrane</keyword>
<dbReference type="EMBL" id="AYRZ02000002">
    <property type="protein sequence ID" value="PHT90677.1"/>
    <property type="molecule type" value="Genomic_DNA"/>
</dbReference>
<organism evidence="3 4">
    <name type="scientific">Capsicum annuum</name>
    <name type="common">Capsicum pepper</name>
    <dbReference type="NCBI Taxonomy" id="4072"/>
    <lineage>
        <taxon>Eukaryota</taxon>
        <taxon>Viridiplantae</taxon>
        <taxon>Streptophyta</taxon>
        <taxon>Embryophyta</taxon>
        <taxon>Tracheophyta</taxon>
        <taxon>Spermatophyta</taxon>
        <taxon>Magnoliopsida</taxon>
        <taxon>eudicotyledons</taxon>
        <taxon>Gunneridae</taxon>
        <taxon>Pentapetalae</taxon>
        <taxon>asterids</taxon>
        <taxon>lamiids</taxon>
        <taxon>Solanales</taxon>
        <taxon>Solanaceae</taxon>
        <taxon>Solanoideae</taxon>
        <taxon>Capsiceae</taxon>
        <taxon>Capsicum</taxon>
    </lineage>
</organism>
<feature type="signal peptide" evidence="2">
    <location>
        <begin position="1"/>
        <end position="26"/>
    </location>
</feature>
<proteinExistence type="predicted"/>
<feature type="transmembrane region" description="Helical" evidence="1">
    <location>
        <begin position="72"/>
        <end position="92"/>
    </location>
</feature>
<protein>
    <submittedName>
        <fullName evidence="3">Uncharacterized protein</fullName>
    </submittedName>
</protein>
<reference evidence="3 4" key="1">
    <citation type="journal article" date="2014" name="Nat. Genet.">
        <title>Genome sequence of the hot pepper provides insights into the evolution of pungency in Capsicum species.</title>
        <authorList>
            <person name="Kim S."/>
            <person name="Park M."/>
            <person name="Yeom S.I."/>
            <person name="Kim Y.M."/>
            <person name="Lee J.M."/>
            <person name="Lee H.A."/>
            <person name="Seo E."/>
            <person name="Choi J."/>
            <person name="Cheong K."/>
            <person name="Kim K.T."/>
            <person name="Jung K."/>
            <person name="Lee G.W."/>
            <person name="Oh S.K."/>
            <person name="Bae C."/>
            <person name="Kim S.B."/>
            <person name="Lee H.Y."/>
            <person name="Kim S.Y."/>
            <person name="Kim M.S."/>
            <person name="Kang B.C."/>
            <person name="Jo Y.D."/>
            <person name="Yang H.B."/>
            <person name="Jeong H.J."/>
            <person name="Kang W.H."/>
            <person name="Kwon J.K."/>
            <person name="Shin C."/>
            <person name="Lim J.Y."/>
            <person name="Park J.H."/>
            <person name="Huh J.H."/>
            <person name="Kim J.S."/>
            <person name="Kim B.D."/>
            <person name="Cohen O."/>
            <person name="Paran I."/>
            <person name="Suh M.C."/>
            <person name="Lee S.B."/>
            <person name="Kim Y.K."/>
            <person name="Shin Y."/>
            <person name="Noh S.J."/>
            <person name="Park J."/>
            <person name="Seo Y.S."/>
            <person name="Kwon S.Y."/>
            <person name="Kim H.A."/>
            <person name="Park J.M."/>
            <person name="Kim H.J."/>
            <person name="Choi S.B."/>
            <person name="Bosland P.W."/>
            <person name="Reeves G."/>
            <person name="Jo S.H."/>
            <person name="Lee B.W."/>
            <person name="Cho H.T."/>
            <person name="Choi H.S."/>
            <person name="Lee M.S."/>
            <person name="Yu Y."/>
            <person name="Do Choi Y."/>
            <person name="Park B.S."/>
            <person name="van Deynze A."/>
            <person name="Ashrafi H."/>
            <person name="Hill T."/>
            <person name="Kim W.T."/>
            <person name="Pai H.S."/>
            <person name="Ahn H.K."/>
            <person name="Yeam I."/>
            <person name="Giovannoni J.J."/>
            <person name="Rose J.K."/>
            <person name="Sorensen I."/>
            <person name="Lee S.J."/>
            <person name="Kim R.W."/>
            <person name="Choi I.Y."/>
            <person name="Choi B.S."/>
            <person name="Lim J.S."/>
            <person name="Lee Y.H."/>
            <person name="Choi D."/>
        </authorList>
    </citation>
    <scope>NUCLEOTIDE SEQUENCE [LARGE SCALE GENOMIC DNA]</scope>
    <source>
        <strain evidence="4">cv. CM334</strain>
    </source>
</reference>
<keyword evidence="1" id="KW-0812">Transmembrane</keyword>
<feature type="chain" id="PRO_5013646428" evidence="2">
    <location>
        <begin position="27"/>
        <end position="108"/>
    </location>
</feature>
<evidence type="ECO:0000313" key="4">
    <source>
        <dbReference type="Proteomes" id="UP000222542"/>
    </source>
</evidence>
<evidence type="ECO:0000256" key="2">
    <source>
        <dbReference type="SAM" id="SignalP"/>
    </source>
</evidence>
<keyword evidence="4" id="KW-1185">Reference proteome</keyword>
<evidence type="ECO:0000313" key="3">
    <source>
        <dbReference type="EMBL" id="PHT90677.1"/>
    </source>
</evidence>
<accession>A0A2G3A8X1</accession>
<dbReference type="Gramene" id="PHT90677">
    <property type="protein sequence ID" value="PHT90677"/>
    <property type="gene ID" value="T459_05790"/>
</dbReference>
<keyword evidence="2" id="KW-0732">Signal</keyword>
<evidence type="ECO:0000256" key="1">
    <source>
        <dbReference type="SAM" id="Phobius"/>
    </source>
</evidence>
<dbReference type="Proteomes" id="UP000222542">
    <property type="component" value="Unassembled WGS sequence"/>
</dbReference>
<dbReference type="AlphaFoldDB" id="A0A2G3A8X1"/>
<gene>
    <name evidence="3" type="ORF">T459_05790</name>
</gene>
<comment type="caution">
    <text evidence="3">The sequence shown here is derived from an EMBL/GenBank/DDBJ whole genome shotgun (WGS) entry which is preliminary data.</text>
</comment>
<reference evidence="3 4" key="2">
    <citation type="journal article" date="2017" name="Genome Biol.">
        <title>New reference genome sequences of hot pepper reveal the massive evolution of plant disease-resistance genes by retroduplication.</title>
        <authorList>
            <person name="Kim S."/>
            <person name="Park J."/>
            <person name="Yeom S.I."/>
            <person name="Kim Y.M."/>
            <person name="Seo E."/>
            <person name="Kim K.T."/>
            <person name="Kim M.S."/>
            <person name="Lee J.M."/>
            <person name="Cheong K."/>
            <person name="Shin H.S."/>
            <person name="Kim S.B."/>
            <person name="Han K."/>
            <person name="Lee J."/>
            <person name="Park M."/>
            <person name="Lee H.A."/>
            <person name="Lee H.Y."/>
            <person name="Lee Y."/>
            <person name="Oh S."/>
            <person name="Lee J.H."/>
            <person name="Choi E."/>
            <person name="Choi E."/>
            <person name="Lee S.E."/>
            <person name="Jeon J."/>
            <person name="Kim H."/>
            <person name="Choi G."/>
            <person name="Song H."/>
            <person name="Lee J."/>
            <person name="Lee S.C."/>
            <person name="Kwon J.K."/>
            <person name="Lee H.Y."/>
            <person name="Koo N."/>
            <person name="Hong Y."/>
            <person name="Kim R.W."/>
            <person name="Kang W.H."/>
            <person name="Huh J.H."/>
            <person name="Kang B.C."/>
            <person name="Yang T.J."/>
            <person name="Lee Y.H."/>
            <person name="Bennetzen J.L."/>
            <person name="Choi D."/>
        </authorList>
    </citation>
    <scope>NUCLEOTIDE SEQUENCE [LARGE SCALE GENOMIC DNA]</scope>
    <source>
        <strain evidence="4">cv. CM334</strain>
    </source>
</reference>
<keyword evidence="1" id="KW-1133">Transmembrane helix</keyword>
<name>A0A2G3A8X1_CAPAN</name>
<sequence length="108" mass="12274">MTHTSELKCCIRYVVLVLWNWNKGVATDVVDNNEGSGMDMVSFIARTMTISDDAEDFSDFEKHYHKMISSSWGIGGIIIPVVLLMSFFNYYYGARNMNRIDGYSVAPD</sequence>